<feature type="transmembrane region" description="Helical" evidence="12">
    <location>
        <begin position="55"/>
        <end position="76"/>
    </location>
</feature>
<evidence type="ECO:0000256" key="12">
    <source>
        <dbReference type="PIRNR" id="PIRNR006446"/>
    </source>
</evidence>
<accession>A0ABU3ZED9</accession>
<dbReference type="InterPro" id="IPR002585">
    <property type="entry name" value="Cyt-d_ubiquinol_oxidase_su_1"/>
</dbReference>
<dbReference type="EMBL" id="JAWJZI010000002">
    <property type="protein sequence ID" value="MDV5168464.1"/>
    <property type="molecule type" value="Genomic_DNA"/>
</dbReference>
<proteinExistence type="inferred from homology"/>
<evidence type="ECO:0000256" key="6">
    <source>
        <dbReference type="ARBA" id="ARBA00022692"/>
    </source>
</evidence>
<feature type="transmembrane region" description="Helical" evidence="12">
    <location>
        <begin position="355"/>
        <end position="377"/>
    </location>
</feature>
<keyword evidence="11 12" id="KW-0472">Membrane</keyword>
<organism evidence="14 15">
    <name type="scientific">Photobacterium rosenbergii</name>
    <dbReference type="NCBI Taxonomy" id="294936"/>
    <lineage>
        <taxon>Bacteria</taxon>
        <taxon>Pseudomonadati</taxon>
        <taxon>Pseudomonadota</taxon>
        <taxon>Gammaproteobacteria</taxon>
        <taxon>Vibrionales</taxon>
        <taxon>Vibrionaceae</taxon>
        <taxon>Photobacterium</taxon>
    </lineage>
</organism>
<keyword evidence="7 12" id="KW-0479">Metal-binding</keyword>
<keyword evidence="9 12" id="KW-1133">Transmembrane helix</keyword>
<feature type="region of interest" description="Disordered" evidence="13">
    <location>
        <begin position="442"/>
        <end position="467"/>
    </location>
</feature>
<keyword evidence="5 12" id="KW-0349">Heme</keyword>
<reference evidence="14 15" key="1">
    <citation type="submission" date="2023-10" db="EMBL/GenBank/DDBJ databases">
        <title>Marine bacteria isolated from horseshoe crab.</title>
        <authorList>
            <person name="Cheng T.H."/>
        </authorList>
    </citation>
    <scope>NUCLEOTIDE SEQUENCE [LARGE SCALE GENOMIC DNA]</scope>
    <source>
        <strain evidence="14 15">HSC6</strain>
    </source>
</reference>
<feature type="transmembrane region" description="Helical" evidence="12">
    <location>
        <begin position="319"/>
        <end position="343"/>
    </location>
</feature>
<evidence type="ECO:0000256" key="3">
    <source>
        <dbReference type="ARBA" id="ARBA00022448"/>
    </source>
</evidence>
<evidence type="ECO:0000256" key="5">
    <source>
        <dbReference type="ARBA" id="ARBA00022617"/>
    </source>
</evidence>
<protein>
    <submittedName>
        <fullName evidence="14">Cytochrome ubiquinol oxidase subunit I</fullName>
    </submittedName>
</protein>
<comment type="subcellular location">
    <subcellularLocation>
        <location evidence="12">Cell inner membrane</location>
    </subcellularLocation>
    <subcellularLocation>
        <location evidence="1">Cell membrane</location>
        <topology evidence="1">Multi-pass membrane protein</topology>
    </subcellularLocation>
</comment>
<dbReference type="Proteomes" id="UP001186452">
    <property type="component" value="Unassembled WGS sequence"/>
</dbReference>
<keyword evidence="8 12" id="KW-0249">Electron transport</keyword>
<dbReference type="PANTHER" id="PTHR30365:SF14">
    <property type="entry name" value="CYTOCHROME BD MENAQUINOL OXIDASE SUBUNIT I-RELATED"/>
    <property type="match status" value="1"/>
</dbReference>
<gene>
    <name evidence="14" type="ORF">R2X38_05540</name>
</gene>
<evidence type="ECO:0000256" key="13">
    <source>
        <dbReference type="SAM" id="MobiDB-lite"/>
    </source>
</evidence>
<evidence type="ECO:0000313" key="15">
    <source>
        <dbReference type="Proteomes" id="UP001186452"/>
    </source>
</evidence>
<evidence type="ECO:0000256" key="10">
    <source>
        <dbReference type="ARBA" id="ARBA00023004"/>
    </source>
</evidence>
<comment type="similarity">
    <text evidence="2 12">Belongs to the cytochrome ubiquinol oxidase subunit 1 family.</text>
</comment>
<feature type="transmembrane region" description="Helical" evidence="12">
    <location>
        <begin position="12"/>
        <end position="35"/>
    </location>
</feature>
<feature type="transmembrane region" description="Helical" evidence="12">
    <location>
        <begin position="402"/>
        <end position="428"/>
    </location>
</feature>
<keyword evidence="6 12" id="KW-0812">Transmembrane</keyword>
<evidence type="ECO:0000256" key="2">
    <source>
        <dbReference type="ARBA" id="ARBA00009819"/>
    </source>
</evidence>
<evidence type="ECO:0000256" key="8">
    <source>
        <dbReference type="ARBA" id="ARBA00022982"/>
    </source>
</evidence>
<evidence type="ECO:0000313" key="14">
    <source>
        <dbReference type="EMBL" id="MDV5168464.1"/>
    </source>
</evidence>
<feature type="transmembrane region" description="Helical" evidence="12">
    <location>
        <begin position="220"/>
        <end position="237"/>
    </location>
</feature>
<dbReference type="RefSeq" id="WP_317521180.1">
    <property type="nucleotide sequence ID" value="NZ_JAWJZI010000002.1"/>
</dbReference>
<dbReference type="PIRSF" id="PIRSF006446">
    <property type="entry name" value="Cyt_quinol_oxidase_1"/>
    <property type="match status" value="1"/>
</dbReference>
<evidence type="ECO:0000256" key="4">
    <source>
        <dbReference type="ARBA" id="ARBA00022475"/>
    </source>
</evidence>
<evidence type="ECO:0000256" key="9">
    <source>
        <dbReference type="ARBA" id="ARBA00022989"/>
    </source>
</evidence>
<evidence type="ECO:0000256" key="11">
    <source>
        <dbReference type="ARBA" id="ARBA00023136"/>
    </source>
</evidence>
<keyword evidence="4 12" id="KW-1003">Cell membrane</keyword>
<feature type="compositionally biased region" description="Polar residues" evidence="13">
    <location>
        <begin position="458"/>
        <end position="467"/>
    </location>
</feature>
<dbReference type="Pfam" id="PF01654">
    <property type="entry name" value="Cyt_bd_oxida_I"/>
    <property type="match status" value="1"/>
</dbReference>
<keyword evidence="15" id="KW-1185">Reference proteome</keyword>
<name>A0ABU3ZED9_9GAMM</name>
<comment type="caution">
    <text evidence="14">The sequence shown here is derived from an EMBL/GenBank/DDBJ whole genome shotgun (WGS) entry which is preliminary data.</text>
</comment>
<dbReference type="PANTHER" id="PTHR30365">
    <property type="entry name" value="CYTOCHROME D UBIQUINOL OXIDASE"/>
    <property type="match status" value="1"/>
</dbReference>
<sequence length="467" mass="52030">MNELAVDLARFQFAFTVSFHIIFPAFTIGLASYLVVLEGLYLKTGKHKYIELYQYWIKIFAISFGMGVVSGIVMSYQFGTNWSVFSDKTGPVLGPLMGYEVFTAFFLEAGFLGVMLFGMNRVGKKLHFMSTVIVAIGTLMSAFWILSVNSWMQTPAGYSINELGQFIPEDWWAVVFNPSFPYRLVHMVLAAFLTTAFVVGGVGAYHLLKSQNNHLARTMFSMALWMAAIVTPIQIVVGDMHGLNTLEHQPAKVAAMEGHYETQQGAPLILFGLPNEETKEVDYKFAIPHLGSLILTHEWNGEVKGLDAFPEEDHPPVSIVFWSFRIMVGIGFLMLAIGVYSLWLRKKGELYHHTMFHRCCIAMAPAGFVAILCGWITTEVGRQPFTVYGLLRTSESISPVDAAAVSVSLAAFVLVYFTVFGAGFFYLLRLMRKPPTKYVMPPTSSVPNVGDEDKEKQSLASSNKLTM</sequence>
<feature type="transmembrane region" description="Helical" evidence="12">
    <location>
        <begin position="96"/>
        <end position="119"/>
    </location>
</feature>
<evidence type="ECO:0000256" key="7">
    <source>
        <dbReference type="ARBA" id="ARBA00022723"/>
    </source>
</evidence>
<feature type="transmembrane region" description="Helical" evidence="12">
    <location>
        <begin position="126"/>
        <end position="146"/>
    </location>
</feature>
<evidence type="ECO:0000256" key="1">
    <source>
        <dbReference type="ARBA" id="ARBA00004651"/>
    </source>
</evidence>
<feature type="transmembrane region" description="Helical" evidence="12">
    <location>
        <begin position="184"/>
        <end position="208"/>
    </location>
</feature>
<keyword evidence="3 12" id="KW-0813">Transport</keyword>
<keyword evidence="10 12" id="KW-0408">Iron</keyword>